<evidence type="ECO:0000256" key="5">
    <source>
        <dbReference type="ARBA" id="ARBA00022786"/>
    </source>
</evidence>
<comment type="catalytic activity">
    <reaction evidence="1">
        <text>Thiol-dependent hydrolysis of ester, thioester, amide, peptide and isopeptide bonds formed by the C-terminal Gly of ubiquitin (a 76-residue protein attached to proteins as an intracellular targeting signal).</text>
        <dbReference type="EC" id="3.4.19.12"/>
    </reaction>
</comment>
<gene>
    <name evidence="9" type="ORF">BCV69DRAFT_282544</name>
</gene>
<dbReference type="CDD" id="cd22749">
    <property type="entry name" value="Otubain_C65"/>
    <property type="match status" value="1"/>
</dbReference>
<evidence type="ECO:0000256" key="6">
    <source>
        <dbReference type="ARBA" id="ARBA00022801"/>
    </source>
</evidence>
<dbReference type="STRING" id="1684307.A0A316U731"/>
<dbReference type="InterPro" id="IPR019400">
    <property type="entry name" value="Peptidase_C65_otubain"/>
</dbReference>
<evidence type="ECO:0000256" key="3">
    <source>
        <dbReference type="ARBA" id="ARBA00012759"/>
    </source>
</evidence>
<dbReference type="Gene3D" id="3.30.200.60">
    <property type="entry name" value="Peptidase C65 Otubain, subdomain 1"/>
    <property type="match status" value="1"/>
</dbReference>
<feature type="domain" description="OTU" evidence="8">
    <location>
        <begin position="73"/>
        <end position="321"/>
    </location>
</feature>
<evidence type="ECO:0000256" key="2">
    <source>
        <dbReference type="ARBA" id="ARBA00006579"/>
    </source>
</evidence>
<dbReference type="OrthoDB" id="18915at2759"/>
<dbReference type="RefSeq" id="XP_025348200.1">
    <property type="nucleotide sequence ID" value="XM_025492400.1"/>
</dbReference>
<protein>
    <recommendedName>
        <fullName evidence="3">ubiquitinyl hydrolase 1</fullName>
        <ecNumber evidence="3">3.4.19.12</ecNumber>
    </recommendedName>
</protein>
<dbReference type="GO" id="GO:0043130">
    <property type="term" value="F:ubiquitin binding"/>
    <property type="evidence" value="ECO:0007669"/>
    <property type="project" value="TreeGrafter"/>
</dbReference>
<keyword evidence="10" id="KW-1185">Reference proteome</keyword>
<dbReference type="InterPro" id="IPR042467">
    <property type="entry name" value="Peptidase_C65_otubain_sub2"/>
</dbReference>
<dbReference type="Pfam" id="PF10275">
    <property type="entry name" value="Peptidase_C65"/>
    <property type="match status" value="1"/>
</dbReference>
<evidence type="ECO:0000256" key="4">
    <source>
        <dbReference type="ARBA" id="ARBA00022670"/>
    </source>
</evidence>
<comment type="similarity">
    <text evidence="2">Belongs to the peptidase C65 family.</text>
</comment>
<dbReference type="GO" id="GO:0004843">
    <property type="term" value="F:cysteine-type deubiquitinase activity"/>
    <property type="evidence" value="ECO:0007669"/>
    <property type="project" value="UniProtKB-EC"/>
</dbReference>
<proteinExistence type="inferred from homology"/>
<evidence type="ECO:0000313" key="9">
    <source>
        <dbReference type="EMBL" id="PWN21040.1"/>
    </source>
</evidence>
<dbReference type="PROSITE" id="PS50802">
    <property type="entry name" value="OTU"/>
    <property type="match status" value="1"/>
</dbReference>
<dbReference type="Gene3D" id="1.20.1300.20">
    <property type="entry name" value="Peptidase C65 Otubain, subdomain 2"/>
    <property type="match status" value="1"/>
</dbReference>
<dbReference type="GO" id="GO:0071108">
    <property type="term" value="P:protein K48-linked deubiquitination"/>
    <property type="evidence" value="ECO:0007669"/>
    <property type="project" value="TreeGrafter"/>
</dbReference>
<dbReference type="Proteomes" id="UP000245942">
    <property type="component" value="Unassembled WGS sequence"/>
</dbReference>
<accession>A0A316U731</accession>
<dbReference type="AlphaFoldDB" id="A0A316U731"/>
<evidence type="ECO:0000256" key="7">
    <source>
        <dbReference type="ARBA" id="ARBA00022807"/>
    </source>
</evidence>
<dbReference type="GeneID" id="37014134"/>
<dbReference type="InterPro" id="IPR042468">
    <property type="entry name" value="Peptidase_C65_otubain_sub1"/>
</dbReference>
<dbReference type="PANTHER" id="PTHR12931">
    <property type="entry name" value="UBIQUITIN THIOLESTERASE PROTEIN OTUB"/>
    <property type="match status" value="1"/>
</dbReference>
<dbReference type="EMBL" id="KZ819326">
    <property type="protein sequence ID" value="PWN21040.1"/>
    <property type="molecule type" value="Genomic_DNA"/>
</dbReference>
<dbReference type="GO" id="GO:0006508">
    <property type="term" value="P:proteolysis"/>
    <property type="evidence" value="ECO:0007669"/>
    <property type="project" value="UniProtKB-KW"/>
</dbReference>
<evidence type="ECO:0000259" key="8">
    <source>
        <dbReference type="PROSITE" id="PS50802"/>
    </source>
</evidence>
<dbReference type="SUPFAM" id="SSF54001">
    <property type="entry name" value="Cysteine proteinases"/>
    <property type="match status" value="1"/>
</dbReference>
<dbReference type="InterPro" id="IPR003323">
    <property type="entry name" value="OTU_dom"/>
</dbReference>
<dbReference type="FunFam" id="1.20.1300.20:FF:000001">
    <property type="entry name" value="Ubiquitin thioesterase OTUB1"/>
    <property type="match status" value="1"/>
</dbReference>
<keyword evidence="5" id="KW-0833">Ubl conjugation pathway</keyword>
<sequence length="335" mass="37573">MSHLVGPETDLSSLNDLQRLELAQKIKDESNATQALIGPAEPIEVLEKEYAGGEGVEQFVAKARWLRDVGDFIALRRTRGDGDCFYRSFAFAFIQRLLHFNDRPMHHFILKHVEDTKSLLKQAGFDESVYVDFYNPFHDLLLRMHTTDPQVSELTDADLQRAFNDPETSNSIVVYLRLLTSAYLKLNEEDFLPFLFTLEDEYQSSFDGGPPTMEKFCANQVEAIGKEADHVQIAALSRCLKVSLDVAYLSRSGAPPATPLAEEYDETQAMQVPGHEAEAQRAKDDATHCDIVHFEIPGAVAHIDIGTLLFRPGHYDILINAPEVASPEIVIPRAK</sequence>
<keyword evidence="6" id="KW-0378">Hydrolase</keyword>
<dbReference type="PANTHER" id="PTHR12931:SF15">
    <property type="entry name" value="UBIQUITIN THIOESTERASE OTUBAIN-LIKE"/>
    <property type="match status" value="1"/>
</dbReference>
<evidence type="ECO:0000313" key="10">
    <source>
        <dbReference type="Proteomes" id="UP000245942"/>
    </source>
</evidence>
<dbReference type="GO" id="GO:0005634">
    <property type="term" value="C:nucleus"/>
    <property type="evidence" value="ECO:0007669"/>
    <property type="project" value="TreeGrafter"/>
</dbReference>
<keyword evidence="7" id="KW-0788">Thiol protease</keyword>
<dbReference type="EC" id="3.4.19.12" evidence="3"/>
<keyword evidence="4" id="KW-0645">Protease</keyword>
<dbReference type="InterPro" id="IPR038765">
    <property type="entry name" value="Papain-like_cys_pep_sf"/>
</dbReference>
<evidence type="ECO:0000256" key="1">
    <source>
        <dbReference type="ARBA" id="ARBA00000707"/>
    </source>
</evidence>
<name>A0A316U731_9BASI</name>
<reference evidence="9 10" key="1">
    <citation type="journal article" date="2018" name="Mol. Biol. Evol.">
        <title>Broad Genomic Sampling Reveals a Smut Pathogenic Ancestry of the Fungal Clade Ustilaginomycotina.</title>
        <authorList>
            <person name="Kijpornyongpan T."/>
            <person name="Mondo S.J."/>
            <person name="Barry K."/>
            <person name="Sandor L."/>
            <person name="Lee J."/>
            <person name="Lipzen A."/>
            <person name="Pangilinan J."/>
            <person name="LaButti K."/>
            <person name="Hainaut M."/>
            <person name="Henrissat B."/>
            <person name="Grigoriev I.V."/>
            <person name="Spatafora J.W."/>
            <person name="Aime M.C."/>
        </authorList>
    </citation>
    <scope>NUCLEOTIDE SEQUENCE [LARGE SCALE GENOMIC DNA]</scope>
    <source>
        <strain evidence="9 10">MCA 4718</strain>
    </source>
</reference>
<organism evidence="9 10">
    <name type="scientific">Pseudomicrostroma glucosiphilum</name>
    <dbReference type="NCBI Taxonomy" id="1684307"/>
    <lineage>
        <taxon>Eukaryota</taxon>
        <taxon>Fungi</taxon>
        <taxon>Dikarya</taxon>
        <taxon>Basidiomycota</taxon>
        <taxon>Ustilaginomycotina</taxon>
        <taxon>Exobasidiomycetes</taxon>
        <taxon>Microstromatales</taxon>
        <taxon>Microstromatales incertae sedis</taxon>
        <taxon>Pseudomicrostroma</taxon>
    </lineage>
</organism>